<dbReference type="SUPFAM" id="SSF53383">
    <property type="entry name" value="PLP-dependent transferases"/>
    <property type="match status" value="1"/>
</dbReference>
<accession>A0A495DPA3</accession>
<reference evidence="3 4" key="1">
    <citation type="submission" date="2018-10" db="EMBL/GenBank/DDBJ databases">
        <title>Genomic Encyclopedia of Type Strains, Phase IV (KMG-IV): sequencing the most valuable type-strain genomes for metagenomic binning, comparative biology and taxonomic classification.</title>
        <authorList>
            <person name="Goeker M."/>
        </authorList>
    </citation>
    <scope>NUCLEOTIDE SEQUENCE [LARGE SCALE GENOMIC DNA]</scope>
    <source>
        <strain evidence="3 4">DSM 4734</strain>
    </source>
</reference>
<dbReference type="PANTHER" id="PTHR43586:SF8">
    <property type="entry name" value="CYSTEINE DESULFURASE 1, CHLOROPLASTIC"/>
    <property type="match status" value="1"/>
</dbReference>
<feature type="domain" description="Aminotransferase class V" evidence="2">
    <location>
        <begin position="36"/>
        <end position="455"/>
    </location>
</feature>
<sequence>MSHPSRTAARIEAARRGMIGAERMLATPFGSKPFLYADYTASGRAMRHVETQVERMMADYANPHTEDSATGRASNRWMRQAESVIRRAVNAAPDDCQLPCAAGATGAIHKLQEILGLAVAPASRSGLGLSQGAKVKTVVFVGPYEHHSNELSWRDSLAEVVPIGLDTAGGIDLAALTEALADPRFDGWRKIGAFSAASNVTGIRTDIASLAHCLHAAGAILCLDCAASAPYQRIDMHPELDPDAAIDAVYFSPHKFVGGPGACGILVFNERLYRRDLPPTQSAGGTVRYVWQDGHDFLEGIEARERAGTPGLPQLVRAALALQIQSEIGFDVISGREHDALERAFSHWCCNDRIDVLGPQLPARRLGIVAFNLRKADGDLVEPRLVTLLLNDLFGIQSRAGCSCAGPYGHHLLGIDADTTQDIRTRVLAGDVGARPGWCRVSLHWIMSEAEIDYLIDAVCFLAENAEFFAGFYDRDPATGAWHWAGDPVEDSSIWPTGLLDERTFRPASEDLTEIPDPQDRFDAPFRVARDMVRVFRETGLDPRDIQLVEA</sequence>
<dbReference type="Proteomes" id="UP000273675">
    <property type="component" value="Unassembled WGS sequence"/>
</dbReference>
<proteinExistence type="predicted"/>
<dbReference type="EMBL" id="RBIM01000001">
    <property type="protein sequence ID" value="RKR03839.1"/>
    <property type="molecule type" value="Genomic_DNA"/>
</dbReference>
<evidence type="ECO:0000256" key="1">
    <source>
        <dbReference type="ARBA" id="ARBA00022898"/>
    </source>
</evidence>
<dbReference type="InterPro" id="IPR015422">
    <property type="entry name" value="PyrdxlP-dep_Trfase_small"/>
</dbReference>
<keyword evidence="1" id="KW-0663">Pyridoxal phosphate</keyword>
<dbReference type="Pfam" id="PF00266">
    <property type="entry name" value="Aminotran_5"/>
    <property type="match status" value="1"/>
</dbReference>
<dbReference type="AlphaFoldDB" id="A0A495DPA3"/>
<keyword evidence="3" id="KW-0456">Lyase</keyword>
<dbReference type="OrthoDB" id="9804366at2"/>
<gene>
    <name evidence="3" type="ORF">C7435_0281</name>
</gene>
<evidence type="ECO:0000313" key="3">
    <source>
        <dbReference type="EMBL" id="RKR03839.1"/>
    </source>
</evidence>
<evidence type="ECO:0000313" key="4">
    <source>
        <dbReference type="Proteomes" id="UP000273675"/>
    </source>
</evidence>
<comment type="caution">
    <text evidence="3">The sequence shown here is derived from an EMBL/GenBank/DDBJ whole genome shotgun (WGS) entry which is preliminary data.</text>
</comment>
<evidence type="ECO:0000259" key="2">
    <source>
        <dbReference type="Pfam" id="PF00266"/>
    </source>
</evidence>
<dbReference type="InterPro" id="IPR015421">
    <property type="entry name" value="PyrdxlP-dep_Trfase_major"/>
</dbReference>
<dbReference type="PANTHER" id="PTHR43586">
    <property type="entry name" value="CYSTEINE DESULFURASE"/>
    <property type="match status" value="1"/>
</dbReference>
<dbReference type="InterPro" id="IPR015424">
    <property type="entry name" value="PyrdxlP-dep_Trfase"/>
</dbReference>
<dbReference type="GO" id="GO:0016829">
    <property type="term" value="F:lyase activity"/>
    <property type="evidence" value="ECO:0007669"/>
    <property type="project" value="UniProtKB-KW"/>
</dbReference>
<organism evidence="3 4">
    <name type="scientific">Maricaulis maris</name>
    <dbReference type="NCBI Taxonomy" id="74318"/>
    <lineage>
        <taxon>Bacteria</taxon>
        <taxon>Pseudomonadati</taxon>
        <taxon>Pseudomonadota</taxon>
        <taxon>Alphaproteobacteria</taxon>
        <taxon>Maricaulales</taxon>
        <taxon>Maricaulaceae</taxon>
        <taxon>Maricaulis</taxon>
    </lineage>
</organism>
<name>A0A495DPA3_9PROT</name>
<dbReference type="Gene3D" id="3.40.640.10">
    <property type="entry name" value="Type I PLP-dependent aspartate aminotransferase-like (Major domain)"/>
    <property type="match status" value="1"/>
</dbReference>
<protein>
    <submittedName>
        <fullName evidence="3">Selenocysteine lyase/cysteine desulfurase</fullName>
    </submittedName>
</protein>
<dbReference type="Gene3D" id="3.90.1150.10">
    <property type="entry name" value="Aspartate Aminotransferase, domain 1"/>
    <property type="match status" value="1"/>
</dbReference>
<dbReference type="InterPro" id="IPR000192">
    <property type="entry name" value="Aminotrans_V_dom"/>
</dbReference>